<evidence type="ECO:0000256" key="1">
    <source>
        <dbReference type="SAM" id="MobiDB-lite"/>
    </source>
</evidence>
<gene>
    <name evidence="2" type="ORF">D8674_014660</name>
</gene>
<evidence type="ECO:0000313" key="3">
    <source>
        <dbReference type="Proteomes" id="UP000327157"/>
    </source>
</evidence>
<evidence type="ECO:0000313" key="2">
    <source>
        <dbReference type="EMBL" id="KAB2618791.1"/>
    </source>
</evidence>
<accession>A0A5N5GY31</accession>
<comment type="caution">
    <text evidence="2">The sequence shown here is derived from an EMBL/GenBank/DDBJ whole genome shotgun (WGS) entry which is preliminary data.</text>
</comment>
<dbReference type="EMBL" id="SMOL01000401">
    <property type="protein sequence ID" value="KAB2618791.1"/>
    <property type="molecule type" value="Genomic_DNA"/>
</dbReference>
<reference evidence="2 3" key="1">
    <citation type="submission" date="2019-09" db="EMBL/GenBank/DDBJ databases">
        <authorList>
            <person name="Ou C."/>
        </authorList>
    </citation>
    <scope>NUCLEOTIDE SEQUENCE [LARGE SCALE GENOMIC DNA]</scope>
    <source>
        <strain evidence="2">S2</strain>
        <tissue evidence="2">Leaf</tissue>
    </source>
</reference>
<proteinExistence type="predicted"/>
<dbReference type="Proteomes" id="UP000327157">
    <property type="component" value="Chromosome 15"/>
</dbReference>
<reference evidence="2 3" key="3">
    <citation type="submission" date="2019-11" db="EMBL/GenBank/DDBJ databases">
        <title>A de novo genome assembly of a pear dwarfing rootstock.</title>
        <authorList>
            <person name="Wang F."/>
            <person name="Wang J."/>
            <person name="Li S."/>
            <person name="Zhang Y."/>
            <person name="Fang M."/>
            <person name="Ma L."/>
            <person name="Zhao Y."/>
            <person name="Jiang S."/>
        </authorList>
    </citation>
    <scope>NUCLEOTIDE SEQUENCE [LARGE SCALE GENOMIC DNA]</scope>
    <source>
        <strain evidence="2">S2</strain>
        <tissue evidence="2">Leaf</tissue>
    </source>
</reference>
<feature type="compositionally biased region" description="Basic and acidic residues" evidence="1">
    <location>
        <begin position="190"/>
        <end position="199"/>
    </location>
</feature>
<feature type="region of interest" description="Disordered" evidence="1">
    <location>
        <begin position="147"/>
        <end position="199"/>
    </location>
</feature>
<dbReference type="AlphaFoldDB" id="A0A5N5GY31"/>
<sequence length="199" mass="21926">MGPSLQHAPVILHLSLRLHYERGNWPASLSRFTAMVLPSFSTALYSAPGSLSPTSPLVPTSNPPVQTAACGKKTQACFCRSEAVKKWEAKRVCLCSTSIKWNRSSATQMKAIEISEVQNVDWDWKRGGGIPEIGGLLFDQIENERHSLSTRPTSATKAWRPSELPLPSRLRAKEDELKGKGQGKGHPAKWKGDKDKDAH</sequence>
<organism evidence="2 3">
    <name type="scientific">Pyrus ussuriensis x Pyrus communis</name>
    <dbReference type="NCBI Taxonomy" id="2448454"/>
    <lineage>
        <taxon>Eukaryota</taxon>
        <taxon>Viridiplantae</taxon>
        <taxon>Streptophyta</taxon>
        <taxon>Embryophyta</taxon>
        <taxon>Tracheophyta</taxon>
        <taxon>Spermatophyta</taxon>
        <taxon>Magnoliopsida</taxon>
        <taxon>eudicotyledons</taxon>
        <taxon>Gunneridae</taxon>
        <taxon>Pentapetalae</taxon>
        <taxon>rosids</taxon>
        <taxon>fabids</taxon>
        <taxon>Rosales</taxon>
        <taxon>Rosaceae</taxon>
        <taxon>Amygdaloideae</taxon>
        <taxon>Maleae</taxon>
        <taxon>Pyrus</taxon>
    </lineage>
</organism>
<keyword evidence="3" id="KW-1185">Reference proteome</keyword>
<dbReference type="OrthoDB" id="10492094at2759"/>
<reference evidence="3" key="2">
    <citation type="submission" date="2019-10" db="EMBL/GenBank/DDBJ databases">
        <title>A de novo genome assembly of a pear dwarfing rootstock.</title>
        <authorList>
            <person name="Wang F."/>
            <person name="Wang J."/>
            <person name="Li S."/>
            <person name="Zhang Y."/>
            <person name="Fang M."/>
            <person name="Ma L."/>
            <person name="Zhao Y."/>
            <person name="Jiang S."/>
        </authorList>
    </citation>
    <scope>NUCLEOTIDE SEQUENCE [LARGE SCALE GENOMIC DNA]</scope>
</reference>
<name>A0A5N5GY31_9ROSA</name>
<protein>
    <submittedName>
        <fullName evidence="2">Uncharacterized protein</fullName>
    </submittedName>
</protein>